<protein>
    <submittedName>
        <fullName evidence="1">Uncharacterized protein</fullName>
    </submittedName>
</protein>
<dbReference type="EMBL" id="JBEWZI010000002">
    <property type="protein sequence ID" value="MET7013120.1"/>
    <property type="molecule type" value="Genomic_DNA"/>
</dbReference>
<evidence type="ECO:0000313" key="1">
    <source>
        <dbReference type="EMBL" id="MET7013120.1"/>
    </source>
</evidence>
<sequence>MKAFNIDGLSEAELIDLNRRVVTRLRFLQDVRTHSQMLNFSVGDRVGFKTNDGRTIFGILTRYNKKTVTLITEDGHQWNVAPGFLFAAEQKIRDITPQPGTLEP</sequence>
<gene>
    <name evidence="1" type="ORF">ABXR19_02885</name>
</gene>
<accession>A0ABV2TGS1</accession>
<comment type="caution">
    <text evidence="1">The sequence shown here is derived from an EMBL/GenBank/DDBJ whole genome shotgun (WGS) entry which is preliminary data.</text>
</comment>
<keyword evidence="2" id="KW-1185">Reference proteome</keyword>
<dbReference type="Proteomes" id="UP001549691">
    <property type="component" value="Unassembled WGS sequence"/>
</dbReference>
<organism evidence="1 2">
    <name type="scientific">Uliginosibacterium flavum</name>
    <dbReference type="NCBI Taxonomy" id="1396831"/>
    <lineage>
        <taxon>Bacteria</taxon>
        <taxon>Pseudomonadati</taxon>
        <taxon>Pseudomonadota</taxon>
        <taxon>Betaproteobacteria</taxon>
        <taxon>Rhodocyclales</taxon>
        <taxon>Zoogloeaceae</taxon>
        <taxon>Uliginosibacterium</taxon>
    </lineage>
</organism>
<name>A0ABV2TGS1_9RHOO</name>
<dbReference type="RefSeq" id="WP_354599577.1">
    <property type="nucleotide sequence ID" value="NZ_JBEWZI010000002.1"/>
</dbReference>
<reference evidence="1 2" key="1">
    <citation type="submission" date="2024-07" db="EMBL/GenBank/DDBJ databases">
        <title>Uliginosibacterium flavum JJ3220;KACC:17644.</title>
        <authorList>
            <person name="Kim M.K."/>
        </authorList>
    </citation>
    <scope>NUCLEOTIDE SEQUENCE [LARGE SCALE GENOMIC DNA]</scope>
    <source>
        <strain evidence="1 2">KACC:17644</strain>
    </source>
</reference>
<evidence type="ECO:0000313" key="2">
    <source>
        <dbReference type="Proteomes" id="UP001549691"/>
    </source>
</evidence>
<proteinExistence type="predicted"/>